<dbReference type="Proteomes" id="UP000886520">
    <property type="component" value="Chromosome 14"/>
</dbReference>
<dbReference type="EMBL" id="JABFUD020000014">
    <property type="protein sequence ID" value="KAI5070346.1"/>
    <property type="molecule type" value="Genomic_DNA"/>
</dbReference>
<dbReference type="AlphaFoldDB" id="A0A9D4ZF23"/>
<proteinExistence type="predicted"/>
<feature type="signal peptide" evidence="1">
    <location>
        <begin position="1"/>
        <end position="20"/>
    </location>
</feature>
<dbReference type="OrthoDB" id="10548101at2759"/>
<keyword evidence="3" id="KW-1185">Reference proteome</keyword>
<accession>A0A9D4ZF23</accession>
<evidence type="ECO:0000313" key="2">
    <source>
        <dbReference type="EMBL" id="KAI5070346.1"/>
    </source>
</evidence>
<evidence type="ECO:0000313" key="3">
    <source>
        <dbReference type="Proteomes" id="UP000886520"/>
    </source>
</evidence>
<name>A0A9D4ZF23_ADICA</name>
<organism evidence="2 3">
    <name type="scientific">Adiantum capillus-veneris</name>
    <name type="common">Maidenhair fern</name>
    <dbReference type="NCBI Taxonomy" id="13818"/>
    <lineage>
        <taxon>Eukaryota</taxon>
        <taxon>Viridiplantae</taxon>
        <taxon>Streptophyta</taxon>
        <taxon>Embryophyta</taxon>
        <taxon>Tracheophyta</taxon>
        <taxon>Polypodiopsida</taxon>
        <taxon>Polypodiidae</taxon>
        <taxon>Polypodiales</taxon>
        <taxon>Pteridineae</taxon>
        <taxon>Pteridaceae</taxon>
        <taxon>Vittarioideae</taxon>
        <taxon>Adiantum</taxon>
    </lineage>
</organism>
<evidence type="ECO:0000256" key="1">
    <source>
        <dbReference type="SAM" id="SignalP"/>
    </source>
</evidence>
<keyword evidence="1" id="KW-0732">Signal</keyword>
<comment type="caution">
    <text evidence="2">The sequence shown here is derived from an EMBL/GenBank/DDBJ whole genome shotgun (WGS) entry which is preliminary data.</text>
</comment>
<reference evidence="2" key="1">
    <citation type="submission" date="2021-01" db="EMBL/GenBank/DDBJ databases">
        <title>Adiantum capillus-veneris genome.</title>
        <authorList>
            <person name="Fang Y."/>
            <person name="Liao Q."/>
        </authorList>
    </citation>
    <scope>NUCLEOTIDE SEQUENCE</scope>
    <source>
        <strain evidence="2">H3</strain>
        <tissue evidence="2">Leaf</tissue>
    </source>
</reference>
<feature type="chain" id="PRO_5039394309" evidence="1">
    <location>
        <begin position="21"/>
        <end position="104"/>
    </location>
</feature>
<sequence length="104" mass="11924">MRLFILLNLALLAALSWSFAADCTRITPSDRSHFEVNLKGKHTNKLGEGLLSRLSFDFHIKELLQLNLEEYDDLEAPPALAEANHGPVLFFRPKRRRRPPGFRP</sequence>
<gene>
    <name evidence="2" type="ORF">GOP47_0014689</name>
</gene>
<protein>
    <submittedName>
        <fullName evidence="2">Uncharacterized protein</fullName>
    </submittedName>
</protein>